<feature type="domain" description="C2H2-type" evidence="1">
    <location>
        <begin position="6"/>
        <end position="31"/>
    </location>
</feature>
<dbReference type="InterPro" id="IPR013087">
    <property type="entry name" value="Znf_C2H2_type"/>
</dbReference>
<dbReference type="AlphaFoldDB" id="A0A816R6P4"/>
<dbReference type="PANTHER" id="PTHR31912:SF34">
    <property type="entry name" value="NOTOCHORD-RELATED PROTEIN"/>
    <property type="match status" value="1"/>
</dbReference>
<accession>A0A816R6P4</accession>
<proteinExistence type="predicted"/>
<evidence type="ECO:0000313" key="5">
    <source>
        <dbReference type="EMBL" id="CAF3865208.1"/>
    </source>
</evidence>
<dbReference type="SMART" id="SM00355">
    <property type="entry name" value="ZnF_C2H2"/>
    <property type="match status" value="2"/>
</dbReference>
<evidence type="ECO:0000313" key="6">
    <source>
        <dbReference type="EMBL" id="CAF3890386.1"/>
    </source>
</evidence>
<protein>
    <recommendedName>
        <fullName evidence="1">C2H2-type domain-containing protein</fullName>
    </recommendedName>
</protein>
<comment type="caution">
    <text evidence="4">The sequence shown here is derived from an EMBL/GenBank/DDBJ whole genome shotgun (WGS) entry which is preliminary data.</text>
</comment>
<sequence length="835" mass="96439">MSHTHYFCPVCFSSNVFENYPTLFKHIRTEHRDESSFSIRCELSIACGSRYSSFDSYRHHIYRCHRYLLDSFESDNILTNNDDSLNNLDFNTQSDLGENSESFIYQDEDLDETNNLSLTFDAIDFSAADEHHGFDKFAQFYTRFLLELREYNLLPQNVVQSISSYICSIFDMILKLIKTKFSSPLISITDFETIFTHINRLISSISKNEYTFLTQCRKYFKYESPVEIVLNTAEDRAYYIPLKTCLSNLLYSGELLNVINKNIQSLTAESDKYDDLIISNRQCRSVKSNISNSKNSNSLLLKLYTDGIGITNPIGPKKDSHKLTSFYFLLEDLPDILRSQVNLIGLHCLTYTKNLKDKKNRDILMNVLVEDLNHLQVEGITIPCISSRIYFVFSSLSGDNLASNELGGFQKNFNSGSFCRHCFVTYERRHIPLTDISFVPRTRLKHDLIVNQVIANDDGHAICGVNGYSWFRDLIGFHSIDSLPPDLMHDTAEGVCPLIICALLKEAVQQHILTYAKIEQRTSSFNFGFYDSSNKPPPIKKQHLSNSHITGSASQKLCLFRLFPIIFHDIVDQLSLFQLYTILREIISYLYGTSIRKVWLPYLDGLCKQFYSLMIEHLPDSVTPKVHFITEYPRSIEKYGLPILNSCIRFEAKHLYFKQLASRTCNFKNPLLTLSKRHQLRSCLLNKSNSYIPSPLTFRSCKTIALKDLSLPVQRLLTKSIDQSDHIQECSSIYYYNIHIRPNAIIIRDLAHTEEIPMFCQVQHLLNIKEKWVAIAEELDTISFEDKLWSYEVEFTGTLISIAINDCFDILPHCLDCYAIGQAHYINVLTRLTKR</sequence>
<dbReference type="PANTHER" id="PTHR31912">
    <property type="entry name" value="IP13529P"/>
    <property type="match status" value="1"/>
</dbReference>
<feature type="domain" description="C2H2-type" evidence="1">
    <location>
        <begin position="39"/>
        <end position="65"/>
    </location>
</feature>
<dbReference type="OrthoDB" id="10044445at2759"/>
<dbReference type="Proteomes" id="UP000663834">
    <property type="component" value="Unassembled WGS sequence"/>
</dbReference>
<dbReference type="EMBL" id="CAJOBI010001607">
    <property type="protein sequence ID" value="CAF3890386.1"/>
    <property type="molecule type" value="Genomic_DNA"/>
</dbReference>
<dbReference type="Proteomes" id="UP000663824">
    <property type="component" value="Unassembled WGS sequence"/>
</dbReference>
<evidence type="ECO:0000313" key="4">
    <source>
        <dbReference type="EMBL" id="CAF2067305.1"/>
    </source>
</evidence>
<dbReference type="Proteomes" id="UP000676336">
    <property type="component" value="Unassembled WGS sequence"/>
</dbReference>
<dbReference type="Proteomes" id="UP000663855">
    <property type="component" value="Unassembled WGS sequence"/>
</dbReference>
<reference evidence="4" key="1">
    <citation type="submission" date="2021-02" db="EMBL/GenBank/DDBJ databases">
        <authorList>
            <person name="Nowell W R."/>
        </authorList>
    </citation>
    <scope>NUCLEOTIDE SEQUENCE</scope>
</reference>
<evidence type="ECO:0000313" key="7">
    <source>
        <dbReference type="Proteomes" id="UP000663824"/>
    </source>
</evidence>
<organism evidence="4 7">
    <name type="scientific">Rotaria magnacalcarata</name>
    <dbReference type="NCBI Taxonomy" id="392030"/>
    <lineage>
        <taxon>Eukaryota</taxon>
        <taxon>Metazoa</taxon>
        <taxon>Spiralia</taxon>
        <taxon>Gnathifera</taxon>
        <taxon>Rotifera</taxon>
        <taxon>Eurotatoria</taxon>
        <taxon>Bdelloidea</taxon>
        <taxon>Philodinida</taxon>
        <taxon>Philodinidae</taxon>
        <taxon>Rotaria</taxon>
    </lineage>
</organism>
<dbReference type="EMBL" id="CAJNRE010007703">
    <property type="protein sequence ID" value="CAF2067305.1"/>
    <property type="molecule type" value="Genomic_DNA"/>
</dbReference>
<gene>
    <name evidence="5" type="ORF">BYL167_LOCUS6609</name>
    <name evidence="2" type="ORF">CJN711_LOCUS27548</name>
    <name evidence="3" type="ORF">KQP761_LOCUS37090</name>
    <name evidence="4" type="ORF">MBJ925_LOCUS16115</name>
    <name evidence="6" type="ORF">SMN809_LOCUS6089</name>
</gene>
<dbReference type="EMBL" id="CAJNOW010020991">
    <property type="protein sequence ID" value="CAF1682359.1"/>
    <property type="molecule type" value="Genomic_DNA"/>
</dbReference>
<name>A0A816R6P4_9BILA</name>
<evidence type="ECO:0000313" key="2">
    <source>
        <dbReference type="EMBL" id="CAF1506445.1"/>
    </source>
</evidence>
<evidence type="ECO:0000313" key="3">
    <source>
        <dbReference type="EMBL" id="CAF1682359.1"/>
    </source>
</evidence>
<dbReference type="EMBL" id="CAJNOV010013027">
    <property type="protein sequence ID" value="CAF1506445.1"/>
    <property type="molecule type" value="Genomic_DNA"/>
</dbReference>
<evidence type="ECO:0000259" key="1">
    <source>
        <dbReference type="SMART" id="SM00355"/>
    </source>
</evidence>
<dbReference type="EMBL" id="CAJOBH010001631">
    <property type="protein sequence ID" value="CAF3865208.1"/>
    <property type="molecule type" value="Genomic_DNA"/>
</dbReference>
<dbReference type="Proteomes" id="UP000681967">
    <property type="component" value="Unassembled WGS sequence"/>
</dbReference>